<comment type="caution">
    <text evidence="10">The sequence shown here is derived from an EMBL/GenBank/DDBJ whole genome shotgun (WGS) entry which is preliminary data.</text>
</comment>
<evidence type="ECO:0000256" key="3">
    <source>
        <dbReference type="ARBA" id="ARBA00009164"/>
    </source>
</evidence>
<evidence type="ECO:0000313" key="12">
    <source>
        <dbReference type="Proteomes" id="UP001158986"/>
    </source>
</evidence>
<accession>A0AAU9LJJ6</accession>
<evidence type="ECO:0000313" key="11">
    <source>
        <dbReference type="EMBL" id="CAH0522203.1"/>
    </source>
</evidence>
<feature type="region of interest" description="Disordered" evidence="9">
    <location>
        <begin position="1"/>
        <end position="23"/>
    </location>
</feature>
<evidence type="ECO:0000256" key="7">
    <source>
        <dbReference type="ARBA" id="ARBA00023007"/>
    </source>
</evidence>
<dbReference type="GO" id="GO:0046872">
    <property type="term" value="F:metal ion binding"/>
    <property type="evidence" value="ECO:0007669"/>
    <property type="project" value="UniProtKB-KW"/>
</dbReference>
<dbReference type="GO" id="GO:0003874">
    <property type="term" value="F:6-pyruvoyltetrahydropterin synthase activity"/>
    <property type="evidence" value="ECO:0007669"/>
    <property type="project" value="UniProtKB-EC"/>
</dbReference>
<dbReference type="SUPFAM" id="SSF55620">
    <property type="entry name" value="Tetrahydrobiopterin biosynthesis enzymes-like"/>
    <property type="match status" value="1"/>
</dbReference>
<evidence type="ECO:0000256" key="9">
    <source>
        <dbReference type="SAM" id="MobiDB-lite"/>
    </source>
</evidence>
<reference evidence="10 12" key="1">
    <citation type="submission" date="2021-11" db="EMBL/GenBank/DDBJ databases">
        <authorList>
            <person name="Islam A."/>
            <person name="Islam S."/>
            <person name="Flora M.S."/>
            <person name="Rahman M."/>
            <person name="Ziaur R.M."/>
            <person name="Epstein J.H."/>
            <person name="Hassan M."/>
            <person name="Klassen M."/>
            <person name="Woodard K."/>
            <person name="Webb A."/>
            <person name="Webby R.J."/>
            <person name="El Zowalaty M.E."/>
        </authorList>
    </citation>
    <scope>NUCLEOTIDE SEQUENCE</scope>
    <source>
        <strain evidence="11">Pbs1</strain>
        <strain evidence="10">Pbs3</strain>
    </source>
</reference>
<gene>
    <name evidence="11" type="ORF">PBS001_LOCUS8638</name>
    <name evidence="10" type="ORF">PBS003_LOCUS7703</name>
</gene>
<name>A0AAU9LJJ6_9STRA</name>
<evidence type="ECO:0000256" key="1">
    <source>
        <dbReference type="ARBA" id="ARBA00001947"/>
    </source>
</evidence>
<dbReference type="EC" id="4.2.3.12" evidence="4"/>
<proteinExistence type="inferred from homology"/>
<keyword evidence="8" id="KW-0456">Lyase</keyword>
<evidence type="ECO:0000256" key="5">
    <source>
        <dbReference type="ARBA" id="ARBA00022723"/>
    </source>
</evidence>
<dbReference type="Proteomes" id="UP001160483">
    <property type="component" value="Unassembled WGS sequence"/>
</dbReference>
<evidence type="ECO:0000256" key="6">
    <source>
        <dbReference type="ARBA" id="ARBA00022833"/>
    </source>
</evidence>
<dbReference type="Proteomes" id="UP001158986">
    <property type="component" value="Unassembled WGS sequence"/>
</dbReference>
<dbReference type="InterPro" id="IPR038418">
    <property type="entry name" value="6-PTP_synth/QueD_sf"/>
</dbReference>
<organism evidence="10 13">
    <name type="scientific">Peronospora belbahrii</name>
    <dbReference type="NCBI Taxonomy" id="622444"/>
    <lineage>
        <taxon>Eukaryota</taxon>
        <taxon>Sar</taxon>
        <taxon>Stramenopiles</taxon>
        <taxon>Oomycota</taxon>
        <taxon>Peronosporomycetes</taxon>
        <taxon>Peronosporales</taxon>
        <taxon>Peronosporaceae</taxon>
        <taxon>Peronospora</taxon>
    </lineage>
</organism>
<dbReference type="Gene3D" id="3.30.479.10">
    <property type="entry name" value="6-pyruvoyl tetrahydropterin synthase/QueD"/>
    <property type="match status" value="1"/>
</dbReference>
<protein>
    <recommendedName>
        <fullName evidence="4">6-pyruvoyltetrahydropterin synthase</fullName>
        <ecNumber evidence="4">4.2.3.12</ecNumber>
    </recommendedName>
</protein>
<feature type="compositionally biased region" description="Low complexity" evidence="9">
    <location>
        <begin position="102"/>
        <end position="124"/>
    </location>
</feature>
<dbReference type="EMBL" id="CAKKTJ010000326">
    <property type="protein sequence ID" value="CAH0481093.1"/>
    <property type="molecule type" value="Genomic_DNA"/>
</dbReference>
<feature type="region of interest" description="Disordered" evidence="9">
    <location>
        <begin position="97"/>
        <end position="124"/>
    </location>
</feature>
<comment type="similarity">
    <text evidence="3">Belongs to the PTPS family.</text>
</comment>
<dbReference type="PANTHER" id="PTHR12589">
    <property type="entry name" value="PYRUVOYL TETRAHYDROBIOPTERIN SYNTHASE"/>
    <property type="match status" value="1"/>
</dbReference>
<dbReference type="EMBL" id="CAKLCB010000388">
    <property type="protein sequence ID" value="CAH0522203.1"/>
    <property type="molecule type" value="Genomic_DNA"/>
</dbReference>
<evidence type="ECO:0000313" key="10">
    <source>
        <dbReference type="EMBL" id="CAH0481093.1"/>
    </source>
</evidence>
<sequence>MSLDEEDQNRFTEQEQISIDAPSTLLERKRRKRNFEMGKELSSDQKAIVKMYVTRGVSEGVVKCCYCDKEISSRNVDRWASHLRGCVKTPEDVKAQIQPFRSNSSATSGSSTSDQSLSQSAKIEVPTTVTAETVTSAASSTVSEAPTGAVVVPSSLMPSTRNAVGSGYTEVFKVHVSKDYMKFNAAHFIAYKGFREKLHGHNYRLAVTIVGQVGLDGYVVDFGEIKKISRVICKDLNESFLVPMNSDALKISFDDTNVRIITEDMAEFSFPKSDCSLLPIVHSSAEELAIYISNQLVDAFTLVALLERGVSKVEVSISEANQQFASYERSILA</sequence>
<evidence type="ECO:0000256" key="8">
    <source>
        <dbReference type="ARBA" id="ARBA00023239"/>
    </source>
</evidence>
<evidence type="ECO:0000256" key="2">
    <source>
        <dbReference type="ARBA" id="ARBA00005126"/>
    </source>
</evidence>
<evidence type="ECO:0000313" key="13">
    <source>
        <dbReference type="Proteomes" id="UP001160483"/>
    </source>
</evidence>
<dbReference type="InterPro" id="IPR007115">
    <property type="entry name" value="6-PTP_synth/QueD"/>
</dbReference>
<dbReference type="Pfam" id="PF01242">
    <property type="entry name" value="PTPS"/>
    <property type="match status" value="1"/>
</dbReference>
<dbReference type="PANTHER" id="PTHR12589:SF7">
    <property type="entry name" value="6-PYRUVOYL TETRAHYDROBIOPTERIN SYNTHASE"/>
    <property type="match status" value="1"/>
</dbReference>
<keyword evidence="12" id="KW-1185">Reference proteome</keyword>
<dbReference type="AlphaFoldDB" id="A0AAU9LJJ6"/>
<comment type="pathway">
    <text evidence="2">Cofactor biosynthesis; tetrahydrobiopterin biosynthesis; tetrahydrobiopterin from 7,8-dihydroneopterin triphosphate: step 1/3.</text>
</comment>
<keyword evidence="7" id="KW-0783">Tetrahydrobiopterin biosynthesis</keyword>
<comment type="cofactor">
    <cofactor evidence="1">
        <name>Zn(2+)</name>
        <dbReference type="ChEBI" id="CHEBI:29105"/>
    </cofactor>
</comment>
<keyword evidence="6" id="KW-0862">Zinc</keyword>
<dbReference type="GO" id="GO:0006729">
    <property type="term" value="P:tetrahydrobiopterin biosynthetic process"/>
    <property type="evidence" value="ECO:0007669"/>
    <property type="project" value="UniProtKB-KW"/>
</dbReference>
<evidence type="ECO:0000256" key="4">
    <source>
        <dbReference type="ARBA" id="ARBA00013100"/>
    </source>
</evidence>
<keyword evidence="5" id="KW-0479">Metal-binding</keyword>